<dbReference type="Gene3D" id="2.60.200.40">
    <property type="match status" value="1"/>
</dbReference>
<dbReference type="SUPFAM" id="SSF111331">
    <property type="entry name" value="NAD kinase/diacylglycerol kinase-like"/>
    <property type="match status" value="1"/>
</dbReference>
<feature type="domain" description="DAGKc" evidence="2">
    <location>
        <begin position="170"/>
        <end position="329"/>
    </location>
</feature>
<dbReference type="Pfam" id="PF00781">
    <property type="entry name" value="DAGK_cat"/>
    <property type="match status" value="1"/>
</dbReference>
<dbReference type="RefSeq" id="XP_045273711.1">
    <property type="nucleotide sequence ID" value="XM_045425154.1"/>
</dbReference>
<dbReference type="PROSITE" id="PS50146">
    <property type="entry name" value="DAGK"/>
    <property type="match status" value="1"/>
</dbReference>
<feature type="region of interest" description="Disordered" evidence="1">
    <location>
        <begin position="337"/>
        <end position="368"/>
    </location>
</feature>
<dbReference type="PANTHER" id="PTHR12358">
    <property type="entry name" value="SPHINGOSINE KINASE"/>
    <property type="match status" value="1"/>
</dbReference>
<feature type="compositionally biased region" description="Basic and acidic residues" evidence="1">
    <location>
        <begin position="353"/>
        <end position="362"/>
    </location>
</feature>
<feature type="region of interest" description="Disordered" evidence="1">
    <location>
        <begin position="92"/>
        <end position="117"/>
    </location>
</feature>
<reference evidence="4" key="1">
    <citation type="journal article" date="2015" name="PLoS Genet.">
        <title>The dynamic genome and transcriptome of the human fungal pathogen Blastomyces and close relative Emmonsia.</title>
        <authorList>
            <person name="Munoz J.F."/>
            <person name="Gauthier G.M."/>
            <person name="Desjardins C.A."/>
            <person name="Gallo J.E."/>
            <person name="Holder J."/>
            <person name="Sullivan T.D."/>
            <person name="Marty A.J."/>
            <person name="Carmen J.C."/>
            <person name="Chen Z."/>
            <person name="Ding L."/>
            <person name="Gujja S."/>
            <person name="Magrini V."/>
            <person name="Misas E."/>
            <person name="Mitreva M."/>
            <person name="Priest M."/>
            <person name="Saif S."/>
            <person name="Whiston E.A."/>
            <person name="Young S."/>
            <person name="Zeng Q."/>
            <person name="Goldman W.E."/>
            <person name="Mardis E.R."/>
            <person name="Taylor J.W."/>
            <person name="McEwen J.G."/>
            <person name="Clay O.K."/>
            <person name="Klein B.S."/>
            <person name="Cuomo C.A."/>
        </authorList>
    </citation>
    <scope>NUCLEOTIDE SEQUENCE [LARGE SCALE GENOMIC DNA]</scope>
    <source>
        <strain evidence="4">ER-3 / ATCC MYA-2586</strain>
    </source>
</reference>
<dbReference type="Proteomes" id="UP000002039">
    <property type="component" value="Unassembled WGS sequence"/>
</dbReference>
<proteinExistence type="predicted"/>
<accession>A0ABP2ETL2</accession>
<dbReference type="InterPro" id="IPR050187">
    <property type="entry name" value="Lipid_Phosphate_FormReg"/>
</dbReference>
<keyword evidence="4" id="KW-1185">Reference proteome</keyword>
<name>A0ABP2ETL2_AJEDR</name>
<evidence type="ECO:0000256" key="1">
    <source>
        <dbReference type="SAM" id="MobiDB-lite"/>
    </source>
</evidence>
<dbReference type="EMBL" id="EQ999987">
    <property type="protein sequence ID" value="EEQ86098.2"/>
    <property type="molecule type" value="Genomic_DNA"/>
</dbReference>
<evidence type="ECO:0000313" key="4">
    <source>
        <dbReference type="Proteomes" id="UP000002039"/>
    </source>
</evidence>
<dbReference type="GeneID" id="69030793"/>
<evidence type="ECO:0000313" key="3">
    <source>
        <dbReference type="EMBL" id="EEQ86098.2"/>
    </source>
</evidence>
<dbReference type="InterPro" id="IPR017438">
    <property type="entry name" value="ATP-NAD_kinase_N"/>
</dbReference>
<feature type="compositionally biased region" description="Basic and acidic residues" evidence="1">
    <location>
        <begin position="98"/>
        <end position="113"/>
    </location>
</feature>
<sequence>MVHDPPHLSIHPSLSPRALPDMSIPSLGTVDINHVSYDAATNSLTWTMTGATAGDEEGRTRTHHVVKGERIVAVVPCAEGEEGLMSYIWLEDSDSDSDSDRPGILRDKQDQSEHPYPYPYELRRFEAAGECPAALREFIGGGGSGPQARPDHLYPAKSSPDITTTAPESTDPNNLHIIISTLSGTHQASAFYTALLKPLLATLHLHEHTDYTPHPTTSPHTITHLTQTIFRPRARRGIAQTIILLAGDGGLVEVIKSLTAVSAAEAAGPGTAPVFVPPVVALVPMGTGNAMAHSAGVIGPGRDETVGLRGVVGGVARPLPVFAARVSAGAEYVTDQGRGREGVFVPSSSSSTSHDDHDDGGRGGRGGGGGEAELYGAVVLSWGMHASLVADSDTPEYRRFGRERFQMAAKELLFPAGGGKPHVYRGRISVTTRTTDATTGGEMLRTRLLERSEHMYVLVTLCSTLEKGFTISPSSRPLDGKMWFVHFGPMEAGTVMEVMQLAYDGGRHVVDKGDVVGYEEVEAVRIEFCEGEVEERWRRICIDGMIVVVEDGGWVEVRKAKREVVRLVVPAGRGLGGDNGERRDVN</sequence>
<evidence type="ECO:0000259" key="2">
    <source>
        <dbReference type="PROSITE" id="PS50146"/>
    </source>
</evidence>
<dbReference type="PANTHER" id="PTHR12358:SF108">
    <property type="entry name" value="DAGKC DOMAIN-CONTAINING PROTEIN"/>
    <property type="match status" value="1"/>
</dbReference>
<protein>
    <recommendedName>
        <fullName evidence="2">DAGKc domain-containing protein</fullName>
    </recommendedName>
</protein>
<gene>
    <name evidence="3" type="ORF">BDCG_09367</name>
</gene>
<dbReference type="InterPro" id="IPR001206">
    <property type="entry name" value="Diacylglycerol_kinase_cat_dom"/>
</dbReference>
<organism evidence="3 4">
    <name type="scientific">Ajellomyces dermatitidis (strain ER-3 / ATCC MYA-2586)</name>
    <name type="common">Blastomyces dermatitidis</name>
    <dbReference type="NCBI Taxonomy" id="559297"/>
    <lineage>
        <taxon>Eukaryota</taxon>
        <taxon>Fungi</taxon>
        <taxon>Dikarya</taxon>
        <taxon>Ascomycota</taxon>
        <taxon>Pezizomycotina</taxon>
        <taxon>Eurotiomycetes</taxon>
        <taxon>Eurotiomycetidae</taxon>
        <taxon>Onygenales</taxon>
        <taxon>Ajellomycetaceae</taxon>
        <taxon>Blastomyces</taxon>
    </lineage>
</organism>
<dbReference type="InterPro" id="IPR016064">
    <property type="entry name" value="NAD/diacylglycerol_kinase_sf"/>
</dbReference>
<dbReference type="Gene3D" id="3.40.50.10330">
    <property type="entry name" value="Probable inorganic polyphosphate/atp-NAD kinase, domain 1"/>
    <property type="match status" value="1"/>
</dbReference>